<organism evidence="2 3">
    <name type="scientific">Ruminococcus albus</name>
    <dbReference type="NCBI Taxonomy" id="1264"/>
    <lineage>
        <taxon>Bacteria</taxon>
        <taxon>Bacillati</taxon>
        <taxon>Bacillota</taxon>
        <taxon>Clostridia</taxon>
        <taxon>Eubacteriales</taxon>
        <taxon>Oscillospiraceae</taxon>
        <taxon>Ruminococcus</taxon>
    </lineage>
</organism>
<keyword evidence="1" id="KW-0472">Membrane</keyword>
<dbReference type="Proteomes" id="UP000182192">
    <property type="component" value="Unassembled WGS sequence"/>
</dbReference>
<feature type="transmembrane region" description="Helical" evidence="1">
    <location>
        <begin position="54"/>
        <end position="72"/>
    </location>
</feature>
<keyword evidence="1" id="KW-0812">Transmembrane</keyword>
<accession>A0A1I1D0M8</accession>
<gene>
    <name evidence="2" type="ORF">SAMN02910406_00051</name>
</gene>
<dbReference type="AlphaFoldDB" id="A0A1I1D0M8"/>
<keyword evidence="1" id="KW-1133">Transmembrane helix</keyword>
<reference evidence="2 3" key="1">
    <citation type="submission" date="2016-10" db="EMBL/GenBank/DDBJ databases">
        <authorList>
            <person name="de Groot N.N."/>
        </authorList>
    </citation>
    <scope>NUCLEOTIDE SEQUENCE [LARGE SCALE GENOMIC DNA]</scope>
    <source>
        <strain evidence="2 3">AR67</strain>
    </source>
</reference>
<proteinExistence type="predicted"/>
<feature type="transmembrane region" description="Helical" evidence="1">
    <location>
        <begin position="21"/>
        <end position="42"/>
    </location>
</feature>
<name>A0A1I1D0M8_RUMAL</name>
<evidence type="ECO:0000313" key="3">
    <source>
        <dbReference type="Proteomes" id="UP000182192"/>
    </source>
</evidence>
<evidence type="ECO:0000313" key="2">
    <source>
        <dbReference type="EMBL" id="SFB66360.1"/>
    </source>
</evidence>
<evidence type="ECO:0000256" key="1">
    <source>
        <dbReference type="SAM" id="Phobius"/>
    </source>
</evidence>
<protein>
    <submittedName>
        <fullName evidence="2">Uncharacterized protein</fullName>
    </submittedName>
</protein>
<dbReference type="RefSeq" id="WP_074959491.1">
    <property type="nucleotide sequence ID" value="NZ_FOKQ01000001.1"/>
</dbReference>
<dbReference type="OrthoDB" id="2087562at2"/>
<sequence length="379" mass="44222">MKRNIKSDTFKKFISFAFYPKITIIVCLIITALSNLVLGLIMHTIKEHSTVYNILYAILTGTTASFIVAIFVELTNNYRHNKLAWQELQAYYSVVTDYELHKQVAMGNTPAQRATLLAEIGAGLLNKDETKDYIEATWEQLPTIIPVLKDTLNNKKPYLTDKEIVELNNIVNLCYKQIWDRVYSLLIMSPINHNVMNHPDEDILNYPKNILDDMPDWLRKQLAGNANQQAMNKLVDEILSDSFLMSQFMVGYDISKKGISNYTESDTFDSDSITDMDNDYEHQEFETEEQFKKVNERLYQRIIESERPFVSYHLSNMCKDISDSIDVLENEVLKKPYYGFMLKDFKEAKEQILYSPMNRMIYRSELKRAKEAVKLKKEK</sequence>
<dbReference type="EMBL" id="FOKQ01000001">
    <property type="protein sequence ID" value="SFB66360.1"/>
    <property type="molecule type" value="Genomic_DNA"/>
</dbReference>